<evidence type="ECO:0000256" key="5">
    <source>
        <dbReference type="ARBA" id="ARBA00023040"/>
    </source>
</evidence>
<dbReference type="AlphaFoldDB" id="A0A183UK71"/>
<feature type="transmembrane region" description="Helical" evidence="10">
    <location>
        <begin position="185"/>
        <end position="209"/>
    </location>
</feature>
<dbReference type="PRINTS" id="PR00237">
    <property type="entry name" value="GPCRRHODOPSN"/>
</dbReference>
<feature type="transmembrane region" description="Helical" evidence="10">
    <location>
        <begin position="62"/>
        <end position="82"/>
    </location>
</feature>
<comment type="similarity">
    <text evidence="9">Belongs to the G-protein coupled receptor 1 family.</text>
</comment>
<protein>
    <submittedName>
        <fullName evidence="14">G_PROTEIN_RECEP_F1_2 domain-containing protein</fullName>
    </submittedName>
</protein>
<dbReference type="GO" id="GO:0045202">
    <property type="term" value="C:synapse"/>
    <property type="evidence" value="ECO:0007669"/>
    <property type="project" value="GOC"/>
</dbReference>
<dbReference type="EMBL" id="UYWY01020023">
    <property type="protein sequence ID" value="VDM40212.1"/>
    <property type="molecule type" value="Genomic_DNA"/>
</dbReference>
<name>A0A183UK71_TOXCA</name>
<feature type="transmembrane region" description="Helical" evidence="10">
    <location>
        <begin position="144"/>
        <end position="165"/>
    </location>
</feature>
<organism evidence="13 14">
    <name type="scientific">Toxocara canis</name>
    <name type="common">Canine roundworm</name>
    <dbReference type="NCBI Taxonomy" id="6265"/>
    <lineage>
        <taxon>Eukaryota</taxon>
        <taxon>Metazoa</taxon>
        <taxon>Ecdysozoa</taxon>
        <taxon>Nematoda</taxon>
        <taxon>Chromadorea</taxon>
        <taxon>Rhabditida</taxon>
        <taxon>Spirurina</taxon>
        <taxon>Ascaridomorpha</taxon>
        <taxon>Ascaridoidea</taxon>
        <taxon>Toxocaridae</taxon>
        <taxon>Toxocara</taxon>
    </lineage>
</organism>
<dbReference type="Pfam" id="PF00001">
    <property type="entry name" value="7tm_1"/>
    <property type="match status" value="1"/>
</dbReference>
<keyword evidence="7 9" id="KW-0675">Receptor</keyword>
<dbReference type="GO" id="GO:0030594">
    <property type="term" value="F:neurotransmitter receptor activity"/>
    <property type="evidence" value="ECO:0007669"/>
    <property type="project" value="TreeGrafter"/>
</dbReference>
<feature type="domain" description="G-protein coupled receptors family 1 profile" evidence="11">
    <location>
        <begin position="45"/>
        <end position="278"/>
    </location>
</feature>
<dbReference type="SUPFAM" id="SSF81321">
    <property type="entry name" value="Family A G protein-coupled receptor-like"/>
    <property type="match status" value="1"/>
</dbReference>
<dbReference type="GO" id="GO:0030425">
    <property type="term" value="C:dendrite"/>
    <property type="evidence" value="ECO:0007669"/>
    <property type="project" value="TreeGrafter"/>
</dbReference>
<comment type="subcellular location">
    <subcellularLocation>
        <location evidence="1">Cell membrane</location>
        <topology evidence="1">Multi-pass membrane protein</topology>
    </subcellularLocation>
</comment>
<feature type="transmembrane region" description="Helical" evidence="10">
    <location>
        <begin position="102"/>
        <end position="123"/>
    </location>
</feature>
<reference evidence="12 13" key="2">
    <citation type="submission" date="2018-11" db="EMBL/GenBank/DDBJ databases">
        <authorList>
            <consortium name="Pathogen Informatics"/>
        </authorList>
    </citation>
    <scope>NUCLEOTIDE SEQUENCE [LARGE SCALE GENOMIC DNA]</scope>
</reference>
<evidence type="ECO:0000259" key="11">
    <source>
        <dbReference type="PROSITE" id="PS50262"/>
    </source>
</evidence>
<dbReference type="Gene3D" id="1.20.1070.10">
    <property type="entry name" value="Rhodopsin 7-helix transmembrane proteins"/>
    <property type="match status" value="1"/>
</dbReference>
<dbReference type="GO" id="GO:0004993">
    <property type="term" value="F:G protein-coupled serotonin receptor activity"/>
    <property type="evidence" value="ECO:0007669"/>
    <property type="project" value="TreeGrafter"/>
</dbReference>
<sequence>MWNISKELFGAEGCQQEDVQEVGIQLIALLRSFIPALMTFATIVGNILVLAAIIFSSRLPTTLLIANLAFADLLVGIVIMPLAISNILTESRWIYGMLVCRIWISLDVICCTASIVTLCAISADRFIGVTRPLQYAQLVTTKRVFYSCAAIWVVSIMILLATLRWDSDQLEECEQVSQKCSVGDQLQYVVESTVGSFFIPLAVICLLYYQIFQVASRKQHSLFSCLSTAFTKRSVEQRMALLLPLRIHYGRPNGEQQEKRKRALRKHQKTAKTLGVVVGAALNPLIYGMTMRSFKESFRYFAANRWWLFNSIRPFRSRTSIEKSTGRTRATRPRHNRTFDMEVSSGERYISYDTEVAPVRLEVCSLSIQRERSASSPDPNDELSKSGTALPNGAFNLKLYKLLISSKATDL</sequence>
<dbReference type="Proteomes" id="UP000050794">
    <property type="component" value="Unassembled WGS sequence"/>
</dbReference>
<evidence type="ECO:0000256" key="10">
    <source>
        <dbReference type="SAM" id="Phobius"/>
    </source>
</evidence>
<evidence type="ECO:0000256" key="3">
    <source>
        <dbReference type="ARBA" id="ARBA00022692"/>
    </source>
</evidence>
<keyword evidence="4 10" id="KW-1133">Transmembrane helix</keyword>
<keyword evidence="6 10" id="KW-0472">Membrane</keyword>
<evidence type="ECO:0000256" key="1">
    <source>
        <dbReference type="ARBA" id="ARBA00004651"/>
    </source>
</evidence>
<evidence type="ECO:0000256" key="2">
    <source>
        <dbReference type="ARBA" id="ARBA00022475"/>
    </source>
</evidence>
<dbReference type="GO" id="GO:0007268">
    <property type="term" value="P:chemical synaptic transmission"/>
    <property type="evidence" value="ECO:0007669"/>
    <property type="project" value="TreeGrafter"/>
</dbReference>
<evidence type="ECO:0000256" key="9">
    <source>
        <dbReference type="RuleBase" id="RU000688"/>
    </source>
</evidence>
<dbReference type="GO" id="GO:0007187">
    <property type="term" value="P:G protein-coupled receptor signaling pathway, coupled to cyclic nucleotide second messenger"/>
    <property type="evidence" value="ECO:0007669"/>
    <property type="project" value="TreeGrafter"/>
</dbReference>
<proteinExistence type="inferred from homology"/>
<gene>
    <name evidence="12" type="ORF">TCNE_LOCUS8891</name>
</gene>
<dbReference type="PROSITE" id="PS50262">
    <property type="entry name" value="G_PROTEIN_RECEP_F1_2"/>
    <property type="match status" value="1"/>
</dbReference>
<dbReference type="WBParaSite" id="TCNE_0000889101-mRNA-1">
    <property type="protein sequence ID" value="TCNE_0000889101-mRNA-1"/>
    <property type="gene ID" value="TCNE_0000889101"/>
</dbReference>
<dbReference type="CDD" id="cd14967">
    <property type="entry name" value="7tmA_amine_R-like"/>
    <property type="match status" value="1"/>
</dbReference>
<evidence type="ECO:0000313" key="13">
    <source>
        <dbReference type="Proteomes" id="UP000050794"/>
    </source>
</evidence>
<keyword evidence="13" id="KW-1185">Reference proteome</keyword>
<dbReference type="GO" id="GO:0005886">
    <property type="term" value="C:plasma membrane"/>
    <property type="evidence" value="ECO:0007669"/>
    <property type="project" value="UniProtKB-SubCell"/>
</dbReference>
<feature type="transmembrane region" description="Helical" evidence="10">
    <location>
        <begin position="270"/>
        <end position="289"/>
    </location>
</feature>
<dbReference type="PROSITE" id="PS00237">
    <property type="entry name" value="G_PROTEIN_RECEP_F1_1"/>
    <property type="match status" value="1"/>
</dbReference>
<keyword evidence="2" id="KW-1003">Cell membrane</keyword>
<evidence type="ECO:0000313" key="12">
    <source>
        <dbReference type="EMBL" id="VDM40212.1"/>
    </source>
</evidence>
<dbReference type="InterPro" id="IPR000276">
    <property type="entry name" value="GPCR_Rhodpsn"/>
</dbReference>
<keyword evidence="8 9" id="KW-0807">Transducer</keyword>
<evidence type="ECO:0000256" key="4">
    <source>
        <dbReference type="ARBA" id="ARBA00022989"/>
    </source>
</evidence>
<feature type="transmembrane region" description="Helical" evidence="10">
    <location>
        <begin position="33"/>
        <end position="55"/>
    </location>
</feature>
<evidence type="ECO:0000256" key="8">
    <source>
        <dbReference type="ARBA" id="ARBA00023224"/>
    </source>
</evidence>
<dbReference type="PANTHER" id="PTHR24247:SF257">
    <property type="entry name" value="OCTOPAMINE RECEPTOR OAMB"/>
    <property type="match status" value="1"/>
</dbReference>
<keyword evidence="3 9" id="KW-0812">Transmembrane</keyword>
<keyword evidence="5 9" id="KW-0297">G-protein coupled receptor</keyword>
<accession>A0A183UK71</accession>
<evidence type="ECO:0000256" key="7">
    <source>
        <dbReference type="ARBA" id="ARBA00023170"/>
    </source>
</evidence>
<dbReference type="PANTHER" id="PTHR24247">
    <property type="entry name" value="5-HYDROXYTRYPTAMINE RECEPTOR"/>
    <property type="match status" value="1"/>
</dbReference>
<evidence type="ECO:0000256" key="6">
    <source>
        <dbReference type="ARBA" id="ARBA00023136"/>
    </source>
</evidence>
<evidence type="ECO:0000313" key="14">
    <source>
        <dbReference type="WBParaSite" id="TCNE_0000889101-mRNA-1"/>
    </source>
</evidence>
<reference evidence="14" key="1">
    <citation type="submission" date="2016-06" db="UniProtKB">
        <authorList>
            <consortium name="WormBaseParasite"/>
        </authorList>
    </citation>
    <scope>IDENTIFICATION</scope>
</reference>
<dbReference type="InterPro" id="IPR017452">
    <property type="entry name" value="GPCR_Rhodpsn_7TM"/>
</dbReference>